<evidence type="ECO:0000256" key="3">
    <source>
        <dbReference type="ARBA" id="ARBA00023136"/>
    </source>
</evidence>
<evidence type="ECO:0000313" key="6">
    <source>
        <dbReference type="Proteomes" id="UP000585474"/>
    </source>
</evidence>
<dbReference type="OrthoDB" id="6500128at2759"/>
<keyword evidence="3" id="KW-0472">Membrane</keyword>
<keyword evidence="1" id="KW-0812">Transmembrane</keyword>
<protein>
    <submittedName>
        <fullName evidence="5">ATP binding cassette subfamily B19</fullName>
    </submittedName>
</protein>
<gene>
    <name evidence="5" type="ORF">Acr_26g0004070</name>
</gene>
<dbReference type="GO" id="GO:0016020">
    <property type="term" value="C:membrane"/>
    <property type="evidence" value="ECO:0007669"/>
    <property type="project" value="InterPro"/>
</dbReference>
<evidence type="ECO:0000256" key="4">
    <source>
        <dbReference type="SAM" id="MobiDB-lite"/>
    </source>
</evidence>
<evidence type="ECO:0000256" key="1">
    <source>
        <dbReference type="ARBA" id="ARBA00022692"/>
    </source>
</evidence>
<keyword evidence="2" id="KW-1133">Transmembrane helix</keyword>
<dbReference type="AlphaFoldDB" id="A0A7J0H221"/>
<dbReference type="Gene3D" id="1.20.1560.10">
    <property type="entry name" value="ABC transporter type 1, transmembrane domain"/>
    <property type="match status" value="1"/>
</dbReference>
<sequence>MSGQLGPIPGPEDDSKAKDIQGKKKPQRVSLMKLFAFADAYDCFLMFVGSIGACVHGASVPVFFVFFGKIINTIGMAYLYPAAASHRVAKVCNSENAHAK</sequence>
<organism evidence="5 6">
    <name type="scientific">Actinidia rufa</name>
    <dbReference type="NCBI Taxonomy" id="165716"/>
    <lineage>
        <taxon>Eukaryota</taxon>
        <taxon>Viridiplantae</taxon>
        <taxon>Streptophyta</taxon>
        <taxon>Embryophyta</taxon>
        <taxon>Tracheophyta</taxon>
        <taxon>Spermatophyta</taxon>
        <taxon>Magnoliopsida</taxon>
        <taxon>eudicotyledons</taxon>
        <taxon>Gunneridae</taxon>
        <taxon>Pentapetalae</taxon>
        <taxon>asterids</taxon>
        <taxon>Ericales</taxon>
        <taxon>Actinidiaceae</taxon>
        <taxon>Actinidia</taxon>
    </lineage>
</organism>
<proteinExistence type="predicted"/>
<keyword evidence="6" id="KW-1185">Reference proteome</keyword>
<accession>A0A7J0H221</accession>
<comment type="caution">
    <text evidence="5">The sequence shown here is derived from an EMBL/GenBank/DDBJ whole genome shotgun (WGS) entry which is preliminary data.</text>
</comment>
<feature type="region of interest" description="Disordered" evidence="4">
    <location>
        <begin position="1"/>
        <end position="25"/>
    </location>
</feature>
<dbReference type="InterPro" id="IPR036640">
    <property type="entry name" value="ABC1_TM_sf"/>
</dbReference>
<evidence type="ECO:0000313" key="5">
    <source>
        <dbReference type="EMBL" id="GFZ17137.1"/>
    </source>
</evidence>
<dbReference type="GO" id="GO:0005524">
    <property type="term" value="F:ATP binding"/>
    <property type="evidence" value="ECO:0007669"/>
    <property type="project" value="InterPro"/>
</dbReference>
<name>A0A7J0H221_9ERIC</name>
<feature type="compositionally biased region" description="Basic and acidic residues" evidence="4">
    <location>
        <begin position="13"/>
        <end position="22"/>
    </location>
</feature>
<evidence type="ECO:0000256" key="2">
    <source>
        <dbReference type="ARBA" id="ARBA00022989"/>
    </source>
</evidence>
<dbReference type="EMBL" id="BJWL01000026">
    <property type="protein sequence ID" value="GFZ17137.1"/>
    <property type="molecule type" value="Genomic_DNA"/>
</dbReference>
<dbReference type="Proteomes" id="UP000585474">
    <property type="component" value="Unassembled WGS sequence"/>
</dbReference>
<reference evidence="5 6" key="1">
    <citation type="submission" date="2019-07" db="EMBL/GenBank/DDBJ databases">
        <title>De Novo Assembly of kiwifruit Actinidia rufa.</title>
        <authorList>
            <person name="Sugita-Konishi S."/>
            <person name="Sato K."/>
            <person name="Mori E."/>
            <person name="Abe Y."/>
            <person name="Kisaki G."/>
            <person name="Hamano K."/>
            <person name="Suezawa K."/>
            <person name="Otani M."/>
            <person name="Fukuda T."/>
            <person name="Manabe T."/>
            <person name="Gomi K."/>
            <person name="Tabuchi M."/>
            <person name="Akimitsu K."/>
            <person name="Kataoka I."/>
        </authorList>
    </citation>
    <scope>NUCLEOTIDE SEQUENCE [LARGE SCALE GENOMIC DNA]</scope>
    <source>
        <strain evidence="6">cv. Fuchu</strain>
    </source>
</reference>